<proteinExistence type="predicted"/>
<sequence>MRKRQCVTVCACLGGKLDEANMDTYLFWFWVWEGVVESHLWDRKSELSKEVNEFESMKSHVKNRMAYGDFDKRG</sequence>
<evidence type="ECO:0000313" key="1">
    <source>
        <dbReference type="EMBL" id="KAK7307581.1"/>
    </source>
</evidence>
<comment type="caution">
    <text evidence="1">The sequence shown here is derived from an EMBL/GenBank/DDBJ whole genome shotgun (WGS) entry which is preliminary data.</text>
</comment>
<dbReference type="Proteomes" id="UP001367508">
    <property type="component" value="Unassembled WGS sequence"/>
</dbReference>
<dbReference type="AlphaFoldDB" id="A0AAN9PRA2"/>
<dbReference type="EMBL" id="JAYMYQ010000010">
    <property type="protein sequence ID" value="KAK7307581.1"/>
    <property type="molecule type" value="Genomic_DNA"/>
</dbReference>
<accession>A0AAN9PRA2</accession>
<protein>
    <submittedName>
        <fullName evidence="1">Uncharacterized protein</fullName>
    </submittedName>
</protein>
<gene>
    <name evidence="1" type="ORF">VNO77_40775</name>
</gene>
<keyword evidence="2" id="KW-1185">Reference proteome</keyword>
<organism evidence="1 2">
    <name type="scientific">Canavalia gladiata</name>
    <name type="common">Sword bean</name>
    <name type="synonym">Dolichos gladiatus</name>
    <dbReference type="NCBI Taxonomy" id="3824"/>
    <lineage>
        <taxon>Eukaryota</taxon>
        <taxon>Viridiplantae</taxon>
        <taxon>Streptophyta</taxon>
        <taxon>Embryophyta</taxon>
        <taxon>Tracheophyta</taxon>
        <taxon>Spermatophyta</taxon>
        <taxon>Magnoliopsida</taxon>
        <taxon>eudicotyledons</taxon>
        <taxon>Gunneridae</taxon>
        <taxon>Pentapetalae</taxon>
        <taxon>rosids</taxon>
        <taxon>fabids</taxon>
        <taxon>Fabales</taxon>
        <taxon>Fabaceae</taxon>
        <taxon>Papilionoideae</taxon>
        <taxon>50 kb inversion clade</taxon>
        <taxon>NPAAA clade</taxon>
        <taxon>indigoferoid/millettioid clade</taxon>
        <taxon>Phaseoleae</taxon>
        <taxon>Canavalia</taxon>
    </lineage>
</organism>
<name>A0AAN9PRA2_CANGL</name>
<reference evidence="1 2" key="1">
    <citation type="submission" date="2024-01" db="EMBL/GenBank/DDBJ databases">
        <title>The genomes of 5 underutilized Papilionoideae crops provide insights into root nodulation and disease resistanc.</title>
        <authorList>
            <person name="Jiang F."/>
        </authorList>
    </citation>
    <scope>NUCLEOTIDE SEQUENCE [LARGE SCALE GENOMIC DNA]</scope>
    <source>
        <strain evidence="1">LVBAO_FW01</strain>
        <tissue evidence="1">Leaves</tissue>
    </source>
</reference>
<evidence type="ECO:0000313" key="2">
    <source>
        <dbReference type="Proteomes" id="UP001367508"/>
    </source>
</evidence>